<evidence type="ECO:0000313" key="6">
    <source>
        <dbReference type="EMBL" id="LAC23608.1"/>
    </source>
</evidence>
<comment type="similarity">
    <text evidence="4">Belongs to the zinc-containing alcohol dehydrogenase family.</text>
</comment>
<dbReference type="GO" id="GO:0016491">
    <property type="term" value="F:oxidoreductase activity"/>
    <property type="evidence" value="ECO:0007669"/>
    <property type="project" value="UniProtKB-KW"/>
</dbReference>
<proteinExistence type="evidence at transcript level"/>
<dbReference type="SMART" id="SM00829">
    <property type="entry name" value="PKS_ER"/>
    <property type="match status" value="1"/>
</dbReference>
<dbReference type="EMBL" id="IACT01004414">
    <property type="protein sequence ID" value="LAC23608.1"/>
    <property type="molecule type" value="mRNA"/>
</dbReference>
<evidence type="ECO:0000256" key="3">
    <source>
        <dbReference type="ARBA" id="ARBA00023002"/>
    </source>
</evidence>
<dbReference type="InterPro" id="IPR036291">
    <property type="entry name" value="NAD(P)-bd_dom_sf"/>
</dbReference>
<dbReference type="GO" id="GO:0008270">
    <property type="term" value="F:zinc ion binding"/>
    <property type="evidence" value="ECO:0007669"/>
    <property type="project" value="InterPro"/>
</dbReference>
<dbReference type="Pfam" id="PF00107">
    <property type="entry name" value="ADH_zinc_N"/>
    <property type="match status" value="1"/>
</dbReference>
<evidence type="ECO:0000259" key="5">
    <source>
        <dbReference type="SMART" id="SM00829"/>
    </source>
</evidence>
<dbReference type="InterPro" id="IPR050129">
    <property type="entry name" value="Zn_alcohol_dh"/>
</dbReference>
<dbReference type="PANTHER" id="PTHR43401">
    <property type="entry name" value="L-THREONINE 3-DEHYDROGENASE"/>
    <property type="match status" value="1"/>
</dbReference>
<keyword evidence="1 4" id="KW-0479">Metal-binding</keyword>
<keyword evidence="3" id="KW-0560">Oxidoreductase</keyword>
<dbReference type="SUPFAM" id="SSF50129">
    <property type="entry name" value="GroES-like"/>
    <property type="match status" value="1"/>
</dbReference>
<sequence length="355" mass="38281">MSTLPSSMQCLLKEREEEGYDLVQRPVPEPGPGDVIIKIEKVGICGSDINLWKWNDVAKKIASLPFIPGHEATGVVVKVGSEVTTIKLRQKVAVENHFYCGECVLCLSDRGDICQRMDQYGLGRGTKHGGCCQYSLVPARYCYVLTRSLTPSQAVLLEPMGVAHNAVSQIEVAGVGVLVLGAGPVGLFAIAVSKALGASPIYAVDIVPEKLEIAKKMGATHVIDATKEDVGEAVMRLTDGNGVERIVEASGSAVLLNHSFKWLRKGGQMVLIGIPKGPLHVDDVLQDLIFKSLTLKTVHGRRIFSTWRACEALLASGKVDVTPLISHDMPMSRYADAFSALLSCKACKILLDPHQ</sequence>
<dbReference type="AlphaFoldDB" id="A0A6A7FYD4"/>
<dbReference type="InterPro" id="IPR011032">
    <property type="entry name" value="GroES-like_sf"/>
</dbReference>
<dbReference type="InterPro" id="IPR013154">
    <property type="entry name" value="ADH-like_N"/>
</dbReference>
<dbReference type="Gene3D" id="3.90.180.10">
    <property type="entry name" value="Medium-chain alcohol dehydrogenases, catalytic domain"/>
    <property type="match status" value="1"/>
</dbReference>
<dbReference type="InterPro" id="IPR013149">
    <property type="entry name" value="ADH-like_C"/>
</dbReference>
<name>A0A6A7FYD4_9CRUS</name>
<dbReference type="PROSITE" id="PS00059">
    <property type="entry name" value="ADH_ZINC"/>
    <property type="match status" value="1"/>
</dbReference>
<dbReference type="InterPro" id="IPR002328">
    <property type="entry name" value="ADH_Zn_CS"/>
</dbReference>
<keyword evidence="2 4" id="KW-0862">Zinc</keyword>
<protein>
    <submittedName>
        <fullName evidence="6">L-threonine 3-dehydrogenase-like</fullName>
    </submittedName>
</protein>
<feature type="domain" description="Enoyl reductase (ER)" evidence="5">
    <location>
        <begin position="15"/>
        <end position="351"/>
    </location>
</feature>
<reference evidence="6" key="1">
    <citation type="submission" date="2017-11" db="EMBL/GenBank/DDBJ databases">
        <title>The sensing device of the deep-sea amphipod.</title>
        <authorList>
            <person name="Kobayashi H."/>
            <person name="Nagahama T."/>
            <person name="Arai W."/>
            <person name="Sasagawa Y."/>
            <person name="Umeda M."/>
            <person name="Hayashi T."/>
            <person name="Nikaido I."/>
            <person name="Watanabe H."/>
            <person name="Oguri K."/>
            <person name="Kitazato H."/>
            <person name="Fujioka K."/>
            <person name="Kido Y."/>
            <person name="Takami H."/>
        </authorList>
    </citation>
    <scope>NUCLEOTIDE SEQUENCE</scope>
    <source>
        <tissue evidence="6">Whole body</tissue>
    </source>
</reference>
<organism evidence="6">
    <name type="scientific">Hirondellea gigas</name>
    <dbReference type="NCBI Taxonomy" id="1518452"/>
    <lineage>
        <taxon>Eukaryota</taxon>
        <taxon>Metazoa</taxon>
        <taxon>Ecdysozoa</taxon>
        <taxon>Arthropoda</taxon>
        <taxon>Crustacea</taxon>
        <taxon>Multicrustacea</taxon>
        <taxon>Malacostraca</taxon>
        <taxon>Eumalacostraca</taxon>
        <taxon>Peracarida</taxon>
        <taxon>Amphipoda</taxon>
        <taxon>Amphilochidea</taxon>
        <taxon>Lysianassida</taxon>
        <taxon>Lysianassidira</taxon>
        <taxon>Lysianassoidea</taxon>
        <taxon>Lysianassidae</taxon>
        <taxon>Hirondellea</taxon>
    </lineage>
</organism>
<evidence type="ECO:0000256" key="2">
    <source>
        <dbReference type="ARBA" id="ARBA00022833"/>
    </source>
</evidence>
<comment type="cofactor">
    <cofactor evidence="4">
        <name>Zn(2+)</name>
        <dbReference type="ChEBI" id="CHEBI:29105"/>
    </cofactor>
</comment>
<evidence type="ECO:0000256" key="4">
    <source>
        <dbReference type="RuleBase" id="RU361277"/>
    </source>
</evidence>
<dbReference type="SUPFAM" id="SSF51735">
    <property type="entry name" value="NAD(P)-binding Rossmann-fold domains"/>
    <property type="match status" value="1"/>
</dbReference>
<dbReference type="InterPro" id="IPR020843">
    <property type="entry name" value="ER"/>
</dbReference>
<evidence type="ECO:0000256" key="1">
    <source>
        <dbReference type="ARBA" id="ARBA00022723"/>
    </source>
</evidence>
<dbReference type="Gene3D" id="3.40.50.720">
    <property type="entry name" value="NAD(P)-binding Rossmann-like Domain"/>
    <property type="match status" value="1"/>
</dbReference>
<accession>A0A6A7FYD4</accession>
<dbReference type="Pfam" id="PF08240">
    <property type="entry name" value="ADH_N"/>
    <property type="match status" value="1"/>
</dbReference>
<dbReference type="PANTHER" id="PTHR43401:SF2">
    <property type="entry name" value="L-THREONINE 3-DEHYDROGENASE"/>
    <property type="match status" value="1"/>
</dbReference>